<evidence type="ECO:0000313" key="2">
    <source>
        <dbReference type="Proteomes" id="UP001482620"/>
    </source>
</evidence>
<reference evidence="1 2" key="1">
    <citation type="submission" date="2021-06" db="EMBL/GenBank/DDBJ databases">
        <authorList>
            <person name="Palmer J.M."/>
        </authorList>
    </citation>
    <scope>NUCLEOTIDE SEQUENCE [LARGE SCALE GENOMIC DNA]</scope>
    <source>
        <strain evidence="2">if_2019</strain>
        <tissue evidence="1">Muscle</tissue>
    </source>
</reference>
<organism evidence="1 2">
    <name type="scientific">Ilyodon furcidens</name>
    <name type="common">goldbreast splitfin</name>
    <dbReference type="NCBI Taxonomy" id="33524"/>
    <lineage>
        <taxon>Eukaryota</taxon>
        <taxon>Metazoa</taxon>
        <taxon>Chordata</taxon>
        <taxon>Craniata</taxon>
        <taxon>Vertebrata</taxon>
        <taxon>Euteleostomi</taxon>
        <taxon>Actinopterygii</taxon>
        <taxon>Neopterygii</taxon>
        <taxon>Teleostei</taxon>
        <taxon>Neoteleostei</taxon>
        <taxon>Acanthomorphata</taxon>
        <taxon>Ovalentaria</taxon>
        <taxon>Atherinomorphae</taxon>
        <taxon>Cyprinodontiformes</taxon>
        <taxon>Goodeidae</taxon>
        <taxon>Ilyodon</taxon>
    </lineage>
</organism>
<dbReference type="PANTHER" id="PTHR46240">
    <property type="entry name" value="SER/THR PROTEIN KINASE ULK4"/>
    <property type="match status" value="1"/>
</dbReference>
<comment type="caution">
    <text evidence="1">The sequence shown here is derived from an EMBL/GenBank/DDBJ whole genome shotgun (WGS) entry which is preliminary data.</text>
</comment>
<name>A0ABV0TWM0_9TELE</name>
<sequence length="178" mass="19306">MTLVGKPNFLSHRDFFSLSFSAQAKNDAVVHHMAAKAIENIYSTVSGLSRHLATTEMGSALWYLFTRSTVEAVRVTAISSLSRLTRLDPAVFLSVIDTCGPAAVLEGIGGAGSRVQQHLLTAVASAVLASHIHKHRITQSRVRALSEARVQDITRSSNVNFKAVQATYYQEAMSSYIA</sequence>
<gene>
    <name evidence="1" type="ORF">ILYODFUR_011511</name>
</gene>
<dbReference type="EMBL" id="JAHRIQ010047213">
    <property type="protein sequence ID" value="MEQ2236323.1"/>
    <property type="molecule type" value="Genomic_DNA"/>
</dbReference>
<dbReference type="InterPro" id="IPR045906">
    <property type="entry name" value="ULK4"/>
</dbReference>
<evidence type="ECO:0000313" key="1">
    <source>
        <dbReference type="EMBL" id="MEQ2236323.1"/>
    </source>
</evidence>
<dbReference type="SUPFAM" id="SSF48371">
    <property type="entry name" value="ARM repeat"/>
    <property type="match status" value="1"/>
</dbReference>
<accession>A0ABV0TWM0</accession>
<dbReference type="Proteomes" id="UP001482620">
    <property type="component" value="Unassembled WGS sequence"/>
</dbReference>
<dbReference type="PANTHER" id="PTHR46240:SF1">
    <property type="entry name" value="SERINE_THREONINE-PROTEIN KINASE ULK4"/>
    <property type="match status" value="1"/>
</dbReference>
<proteinExistence type="predicted"/>
<protein>
    <submittedName>
        <fullName evidence="1">Uncharacterized protein</fullName>
    </submittedName>
</protein>
<keyword evidence="2" id="KW-1185">Reference proteome</keyword>
<dbReference type="InterPro" id="IPR016024">
    <property type="entry name" value="ARM-type_fold"/>
</dbReference>